<organism evidence="1 2">
    <name type="scientific">Cetobacterium ceti</name>
    <dbReference type="NCBI Taxonomy" id="180163"/>
    <lineage>
        <taxon>Bacteria</taxon>
        <taxon>Fusobacteriati</taxon>
        <taxon>Fusobacteriota</taxon>
        <taxon>Fusobacteriia</taxon>
        <taxon>Fusobacteriales</taxon>
        <taxon>Fusobacteriaceae</taxon>
        <taxon>Cetobacterium</taxon>
    </lineage>
</organism>
<evidence type="ECO:0000313" key="2">
    <source>
        <dbReference type="Proteomes" id="UP000191153"/>
    </source>
</evidence>
<proteinExistence type="predicted"/>
<dbReference type="STRING" id="180163.SAMN02745174_02620"/>
<name>A0A1T4R925_9FUSO</name>
<accession>A0A1T4R925</accession>
<dbReference type="AlphaFoldDB" id="A0A1T4R925"/>
<dbReference type="Proteomes" id="UP000191153">
    <property type="component" value="Unassembled WGS sequence"/>
</dbReference>
<reference evidence="1 2" key="1">
    <citation type="submission" date="2017-02" db="EMBL/GenBank/DDBJ databases">
        <authorList>
            <person name="Peterson S.W."/>
        </authorList>
    </citation>
    <scope>NUCLEOTIDE SEQUENCE [LARGE SCALE GENOMIC DNA]</scope>
    <source>
        <strain evidence="1 2">ATCC 700028</strain>
    </source>
</reference>
<keyword evidence="2" id="KW-1185">Reference proteome</keyword>
<sequence>MKLTDFLKDLEKIEKIFGTLNISIKDINKMLKEGGVKHA</sequence>
<gene>
    <name evidence="1" type="ORF">SAMN02745174_02620</name>
</gene>
<protein>
    <submittedName>
        <fullName evidence="1">Uncharacterized protein</fullName>
    </submittedName>
</protein>
<evidence type="ECO:0000313" key="1">
    <source>
        <dbReference type="EMBL" id="SKA12417.1"/>
    </source>
</evidence>
<dbReference type="EMBL" id="FUWX01000049">
    <property type="protein sequence ID" value="SKA12417.1"/>
    <property type="molecule type" value="Genomic_DNA"/>
</dbReference>